<dbReference type="GeneID" id="109712468"/>
<evidence type="ECO:0000313" key="2">
    <source>
        <dbReference type="Proteomes" id="UP000515123"/>
    </source>
</evidence>
<dbReference type="Proteomes" id="UP000515123">
    <property type="component" value="Linkage group 7"/>
</dbReference>
<dbReference type="AlphaFoldDB" id="A0A6P5F6N8"/>
<proteinExistence type="predicted"/>
<dbReference type="InterPro" id="IPR011344">
    <property type="entry name" value="ssDNA-bd"/>
</dbReference>
<protein>
    <submittedName>
        <fullName evidence="3">Protein OSB1, mitochondrial-like isoform X1</fullName>
    </submittedName>
</protein>
<gene>
    <name evidence="3" type="primary">LOC109712468</name>
</gene>
<evidence type="ECO:0000313" key="3">
    <source>
        <dbReference type="RefSeq" id="XP_020091634.1"/>
    </source>
</evidence>
<accession>A0A6P5F6N8</accession>
<keyword evidence="2" id="KW-1185">Reference proteome</keyword>
<dbReference type="GO" id="GO:0042645">
    <property type="term" value="C:mitochondrial nucleoid"/>
    <property type="evidence" value="ECO:0007669"/>
    <property type="project" value="TreeGrafter"/>
</dbReference>
<dbReference type="RefSeq" id="XP_020091634.1">
    <property type="nucleotide sequence ID" value="XM_020236045.1"/>
</dbReference>
<sequence>MATPPHSYSSLSSLRRFLRPLPSPPSLPVHRTLGGGGGSESMAYRRSMLRAPPTVRAPGIRRNSCSFIGTVVAPVRRAGRDHEKPWAYTFLEVKRQRAYGASSSSSSSSSPSSFEILLAMRDKLAEISLRHLQPNDFIYVSGPLGSYAKVNASGSHEICYKVFVMDLNYVKHNDQKQTSHKHEVLVQKELTGPTFVLGAFDSAEKDRERLHLWHVFFANPYEWWDNRQSKPNIRHPDFKHKGTGEVLWLNPHDPPWVKKQLELYDSKMGLGTNQRNDGRRPELHGWIIEDFE</sequence>
<dbReference type="PANTHER" id="PTHR10302:SF18">
    <property type="entry name" value="PROTEIN OSB1, MITOCHONDRIAL"/>
    <property type="match status" value="1"/>
</dbReference>
<dbReference type="GO" id="GO:0006264">
    <property type="term" value="P:mitochondrial DNA replication"/>
    <property type="evidence" value="ECO:0007669"/>
    <property type="project" value="TreeGrafter"/>
</dbReference>
<dbReference type="PANTHER" id="PTHR10302">
    <property type="entry name" value="SINGLE-STRANDED DNA-BINDING PROTEIN"/>
    <property type="match status" value="1"/>
</dbReference>
<reference evidence="3" key="2">
    <citation type="submission" date="2025-08" db="UniProtKB">
        <authorList>
            <consortium name="RefSeq"/>
        </authorList>
    </citation>
    <scope>IDENTIFICATION</scope>
    <source>
        <tissue evidence="3">Leaf</tissue>
    </source>
</reference>
<dbReference type="OrthoDB" id="1078367at2759"/>
<reference evidence="2" key="1">
    <citation type="journal article" date="2015" name="Nat. Genet.">
        <title>The pineapple genome and the evolution of CAM photosynthesis.</title>
        <authorList>
            <person name="Ming R."/>
            <person name="VanBuren R."/>
            <person name="Wai C.M."/>
            <person name="Tang H."/>
            <person name="Schatz M.C."/>
            <person name="Bowers J.E."/>
            <person name="Lyons E."/>
            <person name="Wang M.L."/>
            <person name="Chen J."/>
            <person name="Biggers E."/>
            <person name="Zhang J."/>
            <person name="Huang L."/>
            <person name="Zhang L."/>
            <person name="Miao W."/>
            <person name="Zhang J."/>
            <person name="Ye Z."/>
            <person name="Miao C."/>
            <person name="Lin Z."/>
            <person name="Wang H."/>
            <person name="Zhou H."/>
            <person name="Yim W.C."/>
            <person name="Priest H.D."/>
            <person name="Zheng C."/>
            <person name="Woodhouse M."/>
            <person name="Edger P.P."/>
            <person name="Guyot R."/>
            <person name="Guo H.B."/>
            <person name="Guo H."/>
            <person name="Zheng G."/>
            <person name="Singh R."/>
            <person name="Sharma A."/>
            <person name="Min X."/>
            <person name="Zheng Y."/>
            <person name="Lee H."/>
            <person name="Gurtowski J."/>
            <person name="Sedlazeck F.J."/>
            <person name="Harkess A."/>
            <person name="McKain M.R."/>
            <person name="Liao Z."/>
            <person name="Fang J."/>
            <person name="Liu J."/>
            <person name="Zhang X."/>
            <person name="Zhang Q."/>
            <person name="Hu W."/>
            <person name="Qin Y."/>
            <person name="Wang K."/>
            <person name="Chen L.Y."/>
            <person name="Shirley N."/>
            <person name="Lin Y.R."/>
            <person name="Liu L.Y."/>
            <person name="Hernandez A.G."/>
            <person name="Wright C.L."/>
            <person name="Bulone V."/>
            <person name="Tuskan G.A."/>
            <person name="Heath K."/>
            <person name="Zee F."/>
            <person name="Moore P.H."/>
            <person name="Sunkar R."/>
            <person name="Leebens-Mack J.H."/>
            <person name="Mockler T."/>
            <person name="Bennetzen J.L."/>
            <person name="Freeling M."/>
            <person name="Sankoff D."/>
            <person name="Paterson A.H."/>
            <person name="Zhu X."/>
            <person name="Yang X."/>
            <person name="Smith J.A."/>
            <person name="Cushman J.C."/>
            <person name="Paull R.E."/>
            <person name="Yu Q."/>
        </authorList>
    </citation>
    <scope>NUCLEOTIDE SEQUENCE [LARGE SCALE GENOMIC DNA]</scope>
    <source>
        <strain evidence="2">cv. F153</strain>
    </source>
</reference>
<feature type="region of interest" description="Disordered" evidence="1">
    <location>
        <begin position="22"/>
        <end position="41"/>
    </location>
</feature>
<name>A0A6P5F6N8_ANACO</name>
<dbReference type="GO" id="GO:0003697">
    <property type="term" value="F:single-stranded DNA binding"/>
    <property type="evidence" value="ECO:0007669"/>
    <property type="project" value="InterPro"/>
</dbReference>
<evidence type="ECO:0000256" key="1">
    <source>
        <dbReference type="SAM" id="MobiDB-lite"/>
    </source>
</evidence>
<organism evidence="2 3">
    <name type="scientific">Ananas comosus</name>
    <name type="common">Pineapple</name>
    <name type="synonym">Ananas ananas</name>
    <dbReference type="NCBI Taxonomy" id="4615"/>
    <lineage>
        <taxon>Eukaryota</taxon>
        <taxon>Viridiplantae</taxon>
        <taxon>Streptophyta</taxon>
        <taxon>Embryophyta</taxon>
        <taxon>Tracheophyta</taxon>
        <taxon>Spermatophyta</taxon>
        <taxon>Magnoliopsida</taxon>
        <taxon>Liliopsida</taxon>
        <taxon>Poales</taxon>
        <taxon>Bromeliaceae</taxon>
        <taxon>Bromelioideae</taxon>
        <taxon>Ananas</taxon>
    </lineage>
</organism>